<accession>A0A8E0FLF7</accession>
<dbReference type="EMBL" id="AEZJ02000027">
    <property type="protein sequence ID" value="EIG92370.1"/>
    <property type="molecule type" value="Genomic_DNA"/>
</dbReference>
<organism evidence="1 2">
    <name type="scientific">Escherichia coli 97.0246</name>
    <dbReference type="NCBI Taxonomy" id="869670"/>
    <lineage>
        <taxon>Bacteria</taxon>
        <taxon>Pseudomonadati</taxon>
        <taxon>Pseudomonadota</taxon>
        <taxon>Gammaproteobacteria</taxon>
        <taxon>Enterobacterales</taxon>
        <taxon>Enterobacteriaceae</taxon>
        <taxon>Escherichia</taxon>
    </lineage>
</organism>
<protein>
    <submittedName>
        <fullName evidence="1">Uncharacterized protein</fullName>
    </submittedName>
</protein>
<reference evidence="1 2" key="1">
    <citation type="submission" date="2011-12" db="EMBL/GenBank/DDBJ databases">
        <authorList>
            <person name="Brinkac L."/>
            <person name="Radune D."/>
            <person name="Sanka R."/>
            <person name="Selengut J."/>
            <person name="DebRoy C."/>
            <person name="Feng P."/>
            <person name="Fratamico P.M."/>
            <person name="Kapur V."/>
            <person name="Kariyawasam S."/>
            <person name="Losada L."/>
            <person name="Nierman W.C."/>
            <person name="Nelson K."/>
        </authorList>
    </citation>
    <scope>NUCLEOTIDE SEQUENCE [LARGE SCALE GENOMIC DNA]</scope>
    <source>
        <strain evidence="1 2">97.0246</strain>
    </source>
</reference>
<dbReference type="Proteomes" id="UP000004454">
    <property type="component" value="Unassembled WGS sequence"/>
</dbReference>
<comment type="caution">
    <text evidence="1">The sequence shown here is derived from an EMBL/GenBank/DDBJ whole genome shotgun (WGS) entry which is preliminary data.</text>
</comment>
<dbReference type="AlphaFoldDB" id="A0A8E0FLF7"/>
<evidence type="ECO:0000313" key="1">
    <source>
        <dbReference type="EMBL" id="EIG92370.1"/>
    </source>
</evidence>
<proteinExistence type="predicted"/>
<gene>
    <name evidence="1" type="ORF">EC970246_3405</name>
</gene>
<evidence type="ECO:0000313" key="2">
    <source>
        <dbReference type="Proteomes" id="UP000004454"/>
    </source>
</evidence>
<name>A0A8E0FLF7_ECOLX</name>
<sequence>MTSDYLQTAILNLPSLNEITIKNKPRKNNKITHKKLNNKQK</sequence>